<reference evidence="1 2" key="1">
    <citation type="submission" date="2015-10" db="EMBL/GenBank/DDBJ databases">
        <authorList>
            <person name="Gilbert D.G."/>
        </authorList>
    </citation>
    <scope>NUCLEOTIDE SEQUENCE [LARGE SCALE GENOMIC DNA]</scope>
    <source>
        <strain evidence="2">HZ-22</strain>
    </source>
</reference>
<dbReference type="InterPro" id="IPR019619">
    <property type="entry name" value="DUF2490"/>
</dbReference>
<dbReference type="EMBL" id="CP012898">
    <property type="protein sequence ID" value="ALJ05844.1"/>
    <property type="molecule type" value="Genomic_DNA"/>
</dbReference>
<protein>
    <submittedName>
        <fullName evidence="1">Uncharacterized protein</fullName>
    </submittedName>
</protein>
<dbReference type="Pfam" id="PF10677">
    <property type="entry name" value="DUF2490"/>
    <property type="match status" value="1"/>
</dbReference>
<dbReference type="STRING" id="1736674.APS56_12205"/>
<dbReference type="KEGG" id="ahz:APS56_12205"/>
<evidence type="ECO:0000313" key="2">
    <source>
        <dbReference type="Proteomes" id="UP000057981"/>
    </source>
</evidence>
<dbReference type="AlphaFoldDB" id="A0A0P0CI33"/>
<organism evidence="1 2">
    <name type="scientific">Pseudalgibacter alginicilyticus</name>
    <dbReference type="NCBI Taxonomy" id="1736674"/>
    <lineage>
        <taxon>Bacteria</taxon>
        <taxon>Pseudomonadati</taxon>
        <taxon>Bacteroidota</taxon>
        <taxon>Flavobacteriia</taxon>
        <taxon>Flavobacteriales</taxon>
        <taxon>Flavobacteriaceae</taxon>
        <taxon>Pseudalgibacter</taxon>
    </lineage>
</organism>
<keyword evidence="2" id="KW-1185">Reference proteome</keyword>
<sequence length="121" mass="14086">MEQFSASKKINKIRLRHRFRAEQRILETKTIFRQRYRFAVDLPLVGNTLDIGEPFLMSALEGLWSLKEVSAPEIDSRTTIFIGWQLAKTLKFQTGLEHRFEALNISAKNYLFLLTSAILKI</sequence>
<dbReference type="Proteomes" id="UP000057981">
    <property type="component" value="Chromosome"/>
</dbReference>
<evidence type="ECO:0000313" key="1">
    <source>
        <dbReference type="EMBL" id="ALJ05844.1"/>
    </source>
</evidence>
<name>A0A0P0CI33_9FLAO</name>
<proteinExistence type="predicted"/>
<accession>A0A0P0CI33</accession>
<gene>
    <name evidence="1" type="ORF">APS56_12205</name>
</gene>